<feature type="region of interest" description="Disordered" evidence="1">
    <location>
        <begin position="47"/>
        <end position="90"/>
    </location>
</feature>
<feature type="compositionally biased region" description="Acidic residues" evidence="1">
    <location>
        <begin position="51"/>
        <end position="68"/>
    </location>
</feature>
<comment type="caution">
    <text evidence="2">The sequence shown here is derived from an EMBL/GenBank/DDBJ whole genome shotgun (WGS) entry which is preliminary data.</text>
</comment>
<protein>
    <submittedName>
        <fullName evidence="2">Uncharacterized protein</fullName>
    </submittedName>
</protein>
<dbReference type="AlphaFoldDB" id="A0A8T1TXV7"/>
<feature type="non-terminal residue" evidence="2">
    <location>
        <position position="90"/>
    </location>
</feature>
<accession>A0A8T1TXV7</accession>
<gene>
    <name evidence="2" type="ORF">JG687_00014741</name>
</gene>
<dbReference type="Proteomes" id="UP000688947">
    <property type="component" value="Unassembled WGS sequence"/>
</dbReference>
<sequence length="90" mass="10298">GALEEEEEEKEDTEAIEKFLWKTREAIELLSLVAKSEEEEEEFRMMFPGDDNGDIILSDDEESEEGEEGDGHSDQKDNEIVVECDGQEDK</sequence>
<evidence type="ECO:0000313" key="2">
    <source>
        <dbReference type="EMBL" id="KAG6949617.1"/>
    </source>
</evidence>
<proteinExistence type="predicted"/>
<dbReference type="EMBL" id="JAENGZ010001227">
    <property type="protein sequence ID" value="KAG6949617.1"/>
    <property type="molecule type" value="Genomic_DNA"/>
</dbReference>
<name>A0A8T1TXV7_9STRA</name>
<organism evidence="2 3">
    <name type="scientific">Phytophthora cactorum</name>
    <dbReference type="NCBI Taxonomy" id="29920"/>
    <lineage>
        <taxon>Eukaryota</taxon>
        <taxon>Sar</taxon>
        <taxon>Stramenopiles</taxon>
        <taxon>Oomycota</taxon>
        <taxon>Peronosporomycetes</taxon>
        <taxon>Peronosporales</taxon>
        <taxon>Peronosporaceae</taxon>
        <taxon>Phytophthora</taxon>
    </lineage>
</organism>
<feature type="compositionally biased region" description="Basic and acidic residues" evidence="1">
    <location>
        <begin position="69"/>
        <end position="79"/>
    </location>
</feature>
<evidence type="ECO:0000256" key="1">
    <source>
        <dbReference type="SAM" id="MobiDB-lite"/>
    </source>
</evidence>
<feature type="compositionally biased region" description="Acidic residues" evidence="1">
    <location>
        <begin position="80"/>
        <end position="90"/>
    </location>
</feature>
<evidence type="ECO:0000313" key="3">
    <source>
        <dbReference type="Proteomes" id="UP000688947"/>
    </source>
</evidence>
<reference evidence="2" key="1">
    <citation type="submission" date="2021-01" db="EMBL/GenBank/DDBJ databases">
        <title>Phytophthora aleatoria, a newly-described species from Pinus radiata is distinct from Phytophthora cactorum isolates based on comparative genomics.</title>
        <authorList>
            <person name="Mcdougal R."/>
            <person name="Panda P."/>
            <person name="Williams N."/>
            <person name="Studholme D.J."/>
        </authorList>
    </citation>
    <scope>NUCLEOTIDE SEQUENCE</scope>
    <source>
        <strain evidence="2">NZFS 3830</strain>
    </source>
</reference>